<keyword evidence="2" id="KW-0347">Helicase</keyword>
<gene>
    <name evidence="2" type="ORF">HJ588_01155</name>
</gene>
<reference evidence="2 3" key="1">
    <citation type="submission" date="2020-05" db="EMBL/GenBank/DDBJ databases">
        <title>Flexivirga sp. ID2601S isolated from air conditioner.</title>
        <authorList>
            <person name="Kim D.H."/>
        </authorList>
    </citation>
    <scope>NUCLEOTIDE SEQUENCE [LARGE SCALE GENOMIC DNA]</scope>
    <source>
        <strain evidence="2 3">ID2601S</strain>
    </source>
</reference>
<dbReference type="AlphaFoldDB" id="A0A849ADP7"/>
<name>A0A849ADP7_9MICO</name>
<organism evidence="2 3">
    <name type="scientific">Flexivirga aerilata</name>
    <dbReference type="NCBI Taxonomy" id="1656889"/>
    <lineage>
        <taxon>Bacteria</taxon>
        <taxon>Bacillati</taxon>
        <taxon>Actinomycetota</taxon>
        <taxon>Actinomycetes</taxon>
        <taxon>Micrococcales</taxon>
        <taxon>Dermacoccaceae</taxon>
        <taxon>Flexivirga</taxon>
    </lineage>
</organism>
<dbReference type="InterPro" id="IPR032830">
    <property type="entry name" value="XPB/Ssl2_N"/>
</dbReference>
<dbReference type="Pfam" id="PF13625">
    <property type="entry name" value="Helicase_C_3"/>
    <property type="match status" value="1"/>
</dbReference>
<evidence type="ECO:0000313" key="2">
    <source>
        <dbReference type="EMBL" id="NNG37883.1"/>
    </source>
</evidence>
<keyword evidence="2" id="KW-0378">Hydrolase</keyword>
<dbReference type="GO" id="GO:0004386">
    <property type="term" value="F:helicase activity"/>
    <property type="evidence" value="ECO:0007669"/>
    <property type="project" value="UniProtKB-KW"/>
</dbReference>
<feature type="domain" description="DAD" evidence="1">
    <location>
        <begin position="630"/>
        <end position="664"/>
    </location>
</feature>
<keyword evidence="2" id="KW-0067">ATP-binding</keyword>
<keyword evidence="2" id="KW-0547">Nucleotide-binding</keyword>
<dbReference type="Proteomes" id="UP000557772">
    <property type="component" value="Unassembled WGS sequence"/>
</dbReference>
<comment type="caution">
    <text evidence="2">The sequence shown here is derived from an EMBL/GenBank/DDBJ whole genome shotgun (WGS) entry which is preliminary data.</text>
</comment>
<sequence>MPRSARSFADDIRARSDDQLRALLRARRDLARPAPADLTALAARAATRASVQRALESLTADQLRVLEALVVGGPDDVAKLLDAPARSVRATLTALWDLALVWRSPEGFRAARAVPEILGAPARLGPTARELGVRDRSADASAAAENLSPAARSAIDRLRWNHPRASFDGESARAIRDELVQAGLAAPTDDGIVIPREVGVALRGGRLYRDGLTPPTAPEAVLAQADVDAAAGAEALELLWRVEALALRWEAEPPRVLRSGGLSVRDHRAVATALEATPELAAFVIEIAYAAGLLGPDGDFEPSWLPTRSYDEWAAAAPAERWAALAEAWLDTARAPSLAGTSSAQGGVINVLSTDVGWPMMRNRRLDVLHILHDLDEGTVAATEFTDAMLHWRRPLRLPEGAPTRAHEVLREAAWLGVTGRGALSTPGRALIDGRDAAAAMAAALPVAVDHVLLQADLTAIAPGPLTEDLRRLMQLAADVESRGGATVYRFTEGSVRRALDTGLPAAELIAKLTDASRTPVPQPLEYLVLDAGRRHGQTRIGAAGCYLRNDDVAALDAVVADRRLSPLQLHKIAPTVVVSPAHPGTVLEMLRQHGYSPVAEGADGHVVHAGRDHPRAPQRRESAAGIRLDSVDDRVIDQLLTRLRQGDAVAAQAAQKEGPRIPSTDPTVTLTRLQDAVADRAPVWIGYVDTDGELRRTLFRPERVEGGRATGSVGEGNDRRTFSIHRISGVVPA</sequence>
<keyword evidence="3" id="KW-1185">Reference proteome</keyword>
<dbReference type="InterPro" id="IPR014767">
    <property type="entry name" value="DAD_dom"/>
</dbReference>
<dbReference type="RefSeq" id="WP_171151172.1">
    <property type="nucleotide sequence ID" value="NZ_JABENB010000001.1"/>
</dbReference>
<evidence type="ECO:0000313" key="3">
    <source>
        <dbReference type="Proteomes" id="UP000557772"/>
    </source>
</evidence>
<dbReference type="PROSITE" id="PS51231">
    <property type="entry name" value="DAD"/>
    <property type="match status" value="1"/>
</dbReference>
<accession>A0A849ADP7</accession>
<evidence type="ECO:0000259" key="1">
    <source>
        <dbReference type="PROSITE" id="PS51231"/>
    </source>
</evidence>
<proteinExistence type="predicted"/>
<protein>
    <submittedName>
        <fullName evidence="2">Helicase-associated domain-containing protein</fullName>
    </submittedName>
</protein>
<dbReference type="EMBL" id="JABENB010000001">
    <property type="protein sequence ID" value="NNG37883.1"/>
    <property type="molecule type" value="Genomic_DNA"/>
</dbReference>